<accession>A0A9Q3GK71</accession>
<dbReference type="Proteomes" id="UP000765509">
    <property type="component" value="Unassembled WGS sequence"/>
</dbReference>
<name>A0A9Q3GK71_9BASI</name>
<dbReference type="EMBL" id="AVOT02002475">
    <property type="protein sequence ID" value="MBW0470501.1"/>
    <property type="molecule type" value="Genomic_DNA"/>
</dbReference>
<sequence length="109" mass="12891">MNKTMMMMLMMTPTMMMTMTMTMTIKMIKMIKRKTLKIIGEGTNLKFGTNSKIDAQQGFLMKLTLLNPIHPLQSLNQQQHHHQHHHLVHHIKGFTRRNLLESRTFQDLF</sequence>
<comment type="caution">
    <text evidence="1">The sequence shown here is derived from an EMBL/GenBank/DDBJ whole genome shotgun (WGS) entry which is preliminary data.</text>
</comment>
<protein>
    <submittedName>
        <fullName evidence="1">Uncharacterized protein</fullName>
    </submittedName>
</protein>
<proteinExistence type="predicted"/>
<evidence type="ECO:0000313" key="1">
    <source>
        <dbReference type="EMBL" id="MBW0470501.1"/>
    </source>
</evidence>
<keyword evidence="2" id="KW-1185">Reference proteome</keyword>
<organism evidence="1 2">
    <name type="scientific">Austropuccinia psidii MF-1</name>
    <dbReference type="NCBI Taxonomy" id="1389203"/>
    <lineage>
        <taxon>Eukaryota</taxon>
        <taxon>Fungi</taxon>
        <taxon>Dikarya</taxon>
        <taxon>Basidiomycota</taxon>
        <taxon>Pucciniomycotina</taxon>
        <taxon>Pucciniomycetes</taxon>
        <taxon>Pucciniales</taxon>
        <taxon>Sphaerophragmiaceae</taxon>
        <taxon>Austropuccinia</taxon>
    </lineage>
</organism>
<dbReference type="AlphaFoldDB" id="A0A9Q3GK71"/>
<gene>
    <name evidence="1" type="ORF">O181_010216</name>
</gene>
<evidence type="ECO:0000313" key="2">
    <source>
        <dbReference type="Proteomes" id="UP000765509"/>
    </source>
</evidence>
<reference evidence="1" key="1">
    <citation type="submission" date="2021-03" db="EMBL/GenBank/DDBJ databases">
        <title>Draft genome sequence of rust myrtle Austropuccinia psidii MF-1, a brazilian biotype.</title>
        <authorList>
            <person name="Quecine M.C."/>
            <person name="Pachon D.M.R."/>
            <person name="Bonatelli M.L."/>
            <person name="Correr F.H."/>
            <person name="Franceschini L.M."/>
            <person name="Leite T.F."/>
            <person name="Margarido G.R.A."/>
            <person name="Almeida C.A."/>
            <person name="Ferrarezi J.A."/>
            <person name="Labate C.A."/>
        </authorList>
    </citation>
    <scope>NUCLEOTIDE SEQUENCE</scope>
    <source>
        <strain evidence="1">MF-1</strain>
    </source>
</reference>